<dbReference type="AlphaFoldDB" id="A0A1Y3PNM8"/>
<evidence type="ECO:0000313" key="2">
    <source>
        <dbReference type="Proteomes" id="UP000196475"/>
    </source>
</evidence>
<organism evidence="1 2">
    <name type="scientific">Bacillus thermozeamaize</name>
    <dbReference type="NCBI Taxonomy" id="230954"/>
    <lineage>
        <taxon>Bacteria</taxon>
        <taxon>Bacillati</taxon>
        <taxon>Bacillota</taxon>
        <taxon>Bacilli</taxon>
        <taxon>Bacillales</taxon>
        <taxon>Bacillaceae</taxon>
        <taxon>Bacillus</taxon>
    </lineage>
</organism>
<gene>
    <name evidence="1" type="ORF">BAA01_10215</name>
</gene>
<sequence>MRKGLIAVAVILALLGGGGYFGLQYGRQLIADRIMDEMVGQVLRDGEMRRLLDDPDVRQALREAAAGKDLEQLRDEIGGKLAVDALASGFSGAGADGAASTAPDGGSLPVRTVEEAEALVLEKFSLGEIRRYAELLRGGLTEEEKRLIRDEALSRFTEEERRALLLAALVEAQRRSGD</sequence>
<accession>A0A1Y3PNM8</accession>
<name>A0A1Y3PNM8_9BACI</name>
<dbReference type="Proteomes" id="UP000196475">
    <property type="component" value="Unassembled WGS sequence"/>
</dbReference>
<evidence type="ECO:0000313" key="1">
    <source>
        <dbReference type="EMBL" id="OUM88982.1"/>
    </source>
</evidence>
<comment type="caution">
    <text evidence="1">The sequence shown here is derived from an EMBL/GenBank/DDBJ whole genome shotgun (WGS) entry which is preliminary data.</text>
</comment>
<proteinExistence type="predicted"/>
<dbReference type="EMBL" id="LZRT01000054">
    <property type="protein sequence ID" value="OUM88982.1"/>
    <property type="molecule type" value="Genomic_DNA"/>
</dbReference>
<reference evidence="2" key="1">
    <citation type="submission" date="2016-06" db="EMBL/GenBank/DDBJ databases">
        <authorList>
            <person name="Nascimento L."/>
            <person name="Pereira R.V."/>
            <person name="Martins L.F."/>
            <person name="Quaggio R.B."/>
            <person name="Silva A.M."/>
            <person name="Setubal J.C."/>
        </authorList>
    </citation>
    <scope>NUCLEOTIDE SEQUENCE [LARGE SCALE GENOMIC DNA]</scope>
</reference>
<protein>
    <submittedName>
        <fullName evidence="1">Uncharacterized protein</fullName>
    </submittedName>
</protein>